<dbReference type="Proteomes" id="UP001243989">
    <property type="component" value="Unassembled WGS sequence"/>
</dbReference>
<keyword evidence="3" id="KW-1185">Reference proteome</keyword>
<reference evidence="2" key="1">
    <citation type="submission" date="2021-06" db="EMBL/GenBank/DDBJ databases">
        <title>Comparative genomics, transcriptomics and evolutionary studies reveal genomic signatures of adaptation to plant cell wall in hemibiotrophic fungi.</title>
        <authorList>
            <consortium name="DOE Joint Genome Institute"/>
            <person name="Baroncelli R."/>
            <person name="Diaz J.F."/>
            <person name="Benocci T."/>
            <person name="Peng M."/>
            <person name="Battaglia E."/>
            <person name="Haridas S."/>
            <person name="Andreopoulos W."/>
            <person name="Labutti K."/>
            <person name="Pangilinan J."/>
            <person name="Floch G.L."/>
            <person name="Makela M.R."/>
            <person name="Henrissat B."/>
            <person name="Grigoriev I.V."/>
            <person name="Crouch J.A."/>
            <person name="De Vries R.P."/>
            <person name="Sukno S.A."/>
            <person name="Thon M.R."/>
        </authorList>
    </citation>
    <scope>NUCLEOTIDE SEQUENCE</scope>
    <source>
        <strain evidence="2">CBS 102054</strain>
    </source>
</reference>
<gene>
    <name evidence="2" type="ORF">BDP81DRAFT_434135</name>
</gene>
<protein>
    <submittedName>
        <fullName evidence="2">Uncharacterized protein</fullName>
    </submittedName>
</protein>
<organism evidence="2 3">
    <name type="scientific">Colletotrichum phormii</name>
    <dbReference type="NCBI Taxonomy" id="359342"/>
    <lineage>
        <taxon>Eukaryota</taxon>
        <taxon>Fungi</taxon>
        <taxon>Dikarya</taxon>
        <taxon>Ascomycota</taxon>
        <taxon>Pezizomycotina</taxon>
        <taxon>Sordariomycetes</taxon>
        <taxon>Hypocreomycetidae</taxon>
        <taxon>Glomerellales</taxon>
        <taxon>Glomerellaceae</taxon>
        <taxon>Colletotrichum</taxon>
        <taxon>Colletotrichum acutatum species complex</taxon>
    </lineage>
</organism>
<sequence>MADELEVTQLVRCRAQLPIPCVKGGSPSVPCGPRRRSQTRTATFRRPQPCPTAGTLPGVETRLGSDESKRPGLDFRNT</sequence>
<dbReference type="GeneID" id="85475797"/>
<evidence type="ECO:0000313" key="2">
    <source>
        <dbReference type="EMBL" id="KAK1633613.1"/>
    </source>
</evidence>
<dbReference type="RefSeq" id="XP_060442220.1">
    <property type="nucleotide sequence ID" value="XM_060590935.1"/>
</dbReference>
<evidence type="ECO:0000256" key="1">
    <source>
        <dbReference type="SAM" id="MobiDB-lite"/>
    </source>
</evidence>
<accession>A0AAI9ZKE1</accession>
<name>A0AAI9ZKE1_9PEZI</name>
<feature type="compositionally biased region" description="Basic and acidic residues" evidence="1">
    <location>
        <begin position="63"/>
        <end position="78"/>
    </location>
</feature>
<proteinExistence type="predicted"/>
<dbReference type="AlphaFoldDB" id="A0AAI9ZKE1"/>
<evidence type="ECO:0000313" key="3">
    <source>
        <dbReference type="Proteomes" id="UP001243989"/>
    </source>
</evidence>
<comment type="caution">
    <text evidence="2">The sequence shown here is derived from an EMBL/GenBank/DDBJ whole genome shotgun (WGS) entry which is preliminary data.</text>
</comment>
<feature type="region of interest" description="Disordered" evidence="1">
    <location>
        <begin position="26"/>
        <end position="78"/>
    </location>
</feature>
<dbReference type="EMBL" id="JAHMHQ010000017">
    <property type="protein sequence ID" value="KAK1633613.1"/>
    <property type="molecule type" value="Genomic_DNA"/>
</dbReference>